<dbReference type="EMBL" id="JAVDUJ010000001">
    <property type="protein sequence ID" value="MDR6939328.1"/>
    <property type="molecule type" value="Genomic_DNA"/>
</dbReference>
<dbReference type="Pfam" id="PF09707">
    <property type="entry name" value="Cas_Cas2CT1978"/>
    <property type="match status" value="1"/>
</dbReference>
<dbReference type="CDD" id="cd09755">
    <property type="entry name" value="Cas2_I-E"/>
    <property type="match status" value="1"/>
</dbReference>
<sequence length="148" mass="16860">MIVLVTSAIPNLLRGKLTRWLFELMPGTFVGNVSARVRDELWTEVEEGAGRGKALLVYPERNEQGMAFRTVGQTWQPMEIEGLTLILQPSRGANTAHVSKKSKKSSAMESFPRKEKTQDKSEGWSIASRRRRFRTAVERQAQEHYPED</sequence>
<feature type="compositionally biased region" description="Basic and acidic residues" evidence="1">
    <location>
        <begin position="111"/>
        <end position="122"/>
    </location>
</feature>
<feature type="region of interest" description="Disordered" evidence="1">
    <location>
        <begin position="91"/>
        <end position="127"/>
    </location>
</feature>
<accession>A0ABU1T1X3</accession>
<dbReference type="RefSeq" id="WP_309955927.1">
    <property type="nucleotide sequence ID" value="NZ_JAVDUJ010000001.1"/>
</dbReference>
<comment type="caution">
    <text evidence="2">The sequence shown here is derived from an EMBL/GenBank/DDBJ whole genome shotgun (WGS) entry which is preliminary data.</text>
</comment>
<protein>
    <submittedName>
        <fullName evidence="2">CRISPR-associated protein Cas2</fullName>
    </submittedName>
</protein>
<dbReference type="NCBIfam" id="TIGR01873">
    <property type="entry name" value="cas_CT1978"/>
    <property type="match status" value="1"/>
</dbReference>
<evidence type="ECO:0000256" key="1">
    <source>
        <dbReference type="SAM" id="MobiDB-lite"/>
    </source>
</evidence>
<dbReference type="Gene3D" id="3.30.70.240">
    <property type="match status" value="1"/>
</dbReference>
<keyword evidence="3" id="KW-1185">Reference proteome</keyword>
<dbReference type="InterPro" id="IPR010152">
    <property type="entry name" value="CRISPR-assoc_prot_Cas2_sub"/>
</dbReference>
<evidence type="ECO:0000313" key="2">
    <source>
        <dbReference type="EMBL" id="MDR6939328.1"/>
    </source>
</evidence>
<reference evidence="2 3" key="1">
    <citation type="submission" date="2023-07" db="EMBL/GenBank/DDBJ databases">
        <title>Sequencing the genomes of 1000 actinobacteria strains.</title>
        <authorList>
            <person name="Klenk H.-P."/>
        </authorList>
    </citation>
    <scope>NUCLEOTIDE SEQUENCE [LARGE SCALE GENOMIC DNA]</scope>
    <source>
        <strain evidence="2 3">DSM 15539</strain>
    </source>
</reference>
<proteinExistence type="predicted"/>
<gene>
    <name evidence="2" type="ORF">J2S36_000871</name>
</gene>
<evidence type="ECO:0000313" key="3">
    <source>
        <dbReference type="Proteomes" id="UP001266099"/>
    </source>
</evidence>
<name>A0ABU1T1X3_9ACTO</name>
<dbReference type="Proteomes" id="UP001266099">
    <property type="component" value="Unassembled WGS sequence"/>
</dbReference>
<organism evidence="2 3">
    <name type="scientific">Arcanobacterium hippocoleae</name>
    <dbReference type="NCBI Taxonomy" id="149017"/>
    <lineage>
        <taxon>Bacteria</taxon>
        <taxon>Bacillati</taxon>
        <taxon>Actinomycetota</taxon>
        <taxon>Actinomycetes</taxon>
        <taxon>Actinomycetales</taxon>
        <taxon>Actinomycetaceae</taxon>
        <taxon>Arcanobacterium</taxon>
    </lineage>
</organism>